<evidence type="ECO:0000256" key="5">
    <source>
        <dbReference type="HAMAP-Rule" id="MF_02114"/>
    </source>
</evidence>
<keyword evidence="4 5" id="KW-0342">GTP-binding</keyword>
<dbReference type="InterPro" id="IPR029044">
    <property type="entry name" value="Nucleotide-diphossugar_trans"/>
</dbReference>
<sequence length="211" mass="23866">MTKALIPYKKKNAKSRLSPALTLEERESFVELMLRDVVTSIQDAEIEEIDILTTPDNGVPKDLQVNVVLDENDLNEAINEYLSHEKEPIFIIMADLPLVRAEHIKDITSRPEDVVIVPGKGGGTNVIFVKDPSNFHVKYYGSSFLNHCNIAKDRECSTYIYDSFLLSTDIDEPHDLVEIMLHGHGRSKEYVLERFDMETGKTRAKISSSDA</sequence>
<dbReference type="OrthoDB" id="11179at2157"/>
<accession>A0A1I4NIB5</accession>
<comment type="pathway">
    <text evidence="5">Cofactor biosynthesis; coenzyme F420 biosynthesis.</text>
</comment>
<comment type="catalytic activity">
    <reaction evidence="5">
        <text>(2S)-2-phospholactate + GTP + H(+) = (2S)-lactyl-2-diphospho-5'-guanosine + diphosphate</text>
        <dbReference type="Rhea" id="RHEA:63424"/>
        <dbReference type="ChEBI" id="CHEBI:15378"/>
        <dbReference type="ChEBI" id="CHEBI:33019"/>
        <dbReference type="ChEBI" id="CHEBI:37565"/>
        <dbReference type="ChEBI" id="CHEBI:59435"/>
        <dbReference type="ChEBI" id="CHEBI:59906"/>
        <dbReference type="EC" id="2.7.7.68"/>
    </reaction>
</comment>
<dbReference type="InterPro" id="IPR002835">
    <property type="entry name" value="CofC"/>
</dbReference>
<dbReference type="GO" id="GO:0005525">
    <property type="term" value="F:GTP binding"/>
    <property type="evidence" value="ECO:0007669"/>
    <property type="project" value="UniProtKB-KW"/>
</dbReference>
<dbReference type="RefSeq" id="WP_091931601.1">
    <property type="nucleotide sequence ID" value="NZ_FOUJ01000001.1"/>
</dbReference>
<keyword evidence="3 5" id="KW-0547">Nucleotide-binding</keyword>
<keyword evidence="2 5" id="KW-0548">Nucleotidyltransferase</keyword>
<organism evidence="6 7">
    <name type="scientific">Methanolobus profundi</name>
    <dbReference type="NCBI Taxonomy" id="487685"/>
    <lineage>
        <taxon>Archaea</taxon>
        <taxon>Methanobacteriati</taxon>
        <taxon>Methanobacteriota</taxon>
        <taxon>Stenosarchaea group</taxon>
        <taxon>Methanomicrobia</taxon>
        <taxon>Methanosarcinales</taxon>
        <taxon>Methanosarcinaceae</taxon>
        <taxon>Methanolobus</taxon>
    </lineage>
</organism>
<evidence type="ECO:0000256" key="1">
    <source>
        <dbReference type="ARBA" id="ARBA00022679"/>
    </source>
</evidence>
<dbReference type="PANTHER" id="PTHR40392:SF1">
    <property type="entry name" value="2-PHOSPHO-L-LACTATE GUANYLYLTRANSFERASE"/>
    <property type="match status" value="1"/>
</dbReference>
<evidence type="ECO:0000256" key="4">
    <source>
        <dbReference type="ARBA" id="ARBA00023134"/>
    </source>
</evidence>
<evidence type="ECO:0000256" key="2">
    <source>
        <dbReference type="ARBA" id="ARBA00022695"/>
    </source>
</evidence>
<dbReference type="Proteomes" id="UP000198535">
    <property type="component" value="Unassembled WGS sequence"/>
</dbReference>
<gene>
    <name evidence="5" type="primary">cofC</name>
    <name evidence="6" type="ORF">SAMN04488696_0065</name>
</gene>
<keyword evidence="7" id="KW-1185">Reference proteome</keyword>
<evidence type="ECO:0000313" key="7">
    <source>
        <dbReference type="Proteomes" id="UP000198535"/>
    </source>
</evidence>
<dbReference type="HAMAP" id="MF_02114">
    <property type="entry name" value="CofC"/>
    <property type="match status" value="1"/>
</dbReference>
<dbReference type="Gene3D" id="6.10.140.50">
    <property type="match status" value="1"/>
</dbReference>
<dbReference type="PANTHER" id="PTHR40392">
    <property type="entry name" value="2-PHOSPHO-L-LACTATE GUANYLYLTRANSFERASE"/>
    <property type="match status" value="1"/>
</dbReference>
<dbReference type="STRING" id="487685.SAMN04488696_0065"/>
<comment type="similarity">
    <text evidence="5">Belongs to the CofC family.</text>
</comment>
<dbReference type="NCBIfam" id="TIGR03552">
    <property type="entry name" value="F420_cofC"/>
    <property type="match status" value="1"/>
</dbReference>
<name>A0A1I4NIB5_9EURY</name>
<keyword evidence="1 5" id="KW-0808">Transferase</keyword>
<comment type="subunit">
    <text evidence="5">Homodimer.</text>
</comment>
<dbReference type="AlphaFoldDB" id="A0A1I4NIB5"/>
<reference evidence="7" key="1">
    <citation type="submission" date="2016-10" db="EMBL/GenBank/DDBJ databases">
        <authorList>
            <person name="Varghese N."/>
            <person name="Submissions S."/>
        </authorList>
    </citation>
    <scope>NUCLEOTIDE SEQUENCE [LARGE SCALE GENOMIC DNA]</scope>
    <source>
        <strain evidence="7">Mob M</strain>
    </source>
</reference>
<evidence type="ECO:0000313" key="6">
    <source>
        <dbReference type="EMBL" id="SFM15090.1"/>
    </source>
</evidence>
<evidence type="ECO:0000256" key="3">
    <source>
        <dbReference type="ARBA" id="ARBA00022741"/>
    </source>
</evidence>
<dbReference type="EMBL" id="FOUJ01000001">
    <property type="protein sequence ID" value="SFM15090.1"/>
    <property type="molecule type" value="Genomic_DNA"/>
</dbReference>
<proteinExistence type="inferred from homology"/>
<dbReference type="Gene3D" id="3.90.550.10">
    <property type="entry name" value="Spore Coat Polysaccharide Biosynthesis Protein SpsA, Chain A"/>
    <property type="match status" value="1"/>
</dbReference>
<protein>
    <recommendedName>
        <fullName evidence="5">2-phospho-L-lactate guanylyltransferase</fullName>
        <shortName evidence="5">LP guanylyltransferase</shortName>
        <ecNumber evidence="5">2.7.7.68</ecNumber>
    </recommendedName>
</protein>
<comment type="function">
    <text evidence="5">Guanylyltransferase that catalyzes the activation of (2S)-2-phospholactate (2-PL) as (2S)-lactyl-2-diphospho-5'-guanosine, via the condensation of 2-PL with GTP. It is involved in the biosynthesis of coenzyme F420, a hydride carrier cofactor.</text>
</comment>
<dbReference type="UniPathway" id="UPA00071"/>
<dbReference type="GO" id="GO:0043814">
    <property type="term" value="F:phospholactate guanylyltransferase activity"/>
    <property type="evidence" value="ECO:0007669"/>
    <property type="project" value="UniProtKB-EC"/>
</dbReference>
<dbReference type="EC" id="2.7.7.68" evidence="5"/>
<dbReference type="SUPFAM" id="SSF53448">
    <property type="entry name" value="Nucleotide-diphospho-sugar transferases"/>
    <property type="match status" value="1"/>
</dbReference>
<dbReference type="GO" id="GO:0052645">
    <property type="term" value="P:F420-0 metabolic process"/>
    <property type="evidence" value="ECO:0007669"/>
    <property type="project" value="UniProtKB-UniRule"/>
</dbReference>
<dbReference type="Pfam" id="PF01983">
    <property type="entry name" value="CofC"/>
    <property type="match status" value="1"/>
</dbReference>